<dbReference type="Pfam" id="PF03413">
    <property type="entry name" value="PepSY"/>
    <property type="match status" value="1"/>
</dbReference>
<evidence type="ECO:0000313" key="4">
    <source>
        <dbReference type="Proteomes" id="UP000216147"/>
    </source>
</evidence>
<evidence type="ECO:0000259" key="2">
    <source>
        <dbReference type="Pfam" id="PF03413"/>
    </source>
</evidence>
<name>A0A258HPB1_9CAUL</name>
<organism evidence="3 4">
    <name type="scientific">Brevundimonas subvibrioides</name>
    <dbReference type="NCBI Taxonomy" id="74313"/>
    <lineage>
        <taxon>Bacteria</taxon>
        <taxon>Pseudomonadati</taxon>
        <taxon>Pseudomonadota</taxon>
        <taxon>Alphaproteobacteria</taxon>
        <taxon>Caulobacterales</taxon>
        <taxon>Caulobacteraceae</taxon>
        <taxon>Brevundimonas</taxon>
    </lineage>
</organism>
<dbReference type="EMBL" id="NCEQ01000003">
    <property type="protein sequence ID" value="OYX58202.1"/>
    <property type="molecule type" value="Genomic_DNA"/>
</dbReference>
<feature type="chain" id="PRO_5012129859" description="PepSY domain-containing protein" evidence="1">
    <location>
        <begin position="28"/>
        <end position="107"/>
    </location>
</feature>
<proteinExistence type="predicted"/>
<dbReference type="Gene3D" id="3.10.450.40">
    <property type="match status" value="1"/>
</dbReference>
<dbReference type="Proteomes" id="UP000216147">
    <property type="component" value="Unassembled WGS sequence"/>
</dbReference>
<gene>
    <name evidence="3" type="ORF">B7Y86_04165</name>
</gene>
<accession>A0A258HPB1</accession>
<dbReference type="AlphaFoldDB" id="A0A258HPB1"/>
<evidence type="ECO:0000313" key="3">
    <source>
        <dbReference type="EMBL" id="OYX58202.1"/>
    </source>
</evidence>
<comment type="caution">
    <text evidence="3">The sequence shown here is derived from an EMBL/GenBank/DDBJ whole genome shotgun (WGS) entry which is preliminary data.</text>
</comment>
<reference evidence="3 4" key="1">
    <citation type="submission" date="2017-03" db="EMBL/GenBank/DDBJ databases">
        <title>Lifting the veil on microbial sulfur biogeochemistry in mining wastewaters.</title>
        <authorList>
            <person name="Kantor R.S."/>
            <person name="Colenbrander Nelson T."/>
            <person name="Marshall S."/>
            <person name="Bennett D."/>
            <person name="Apte S."/>
            <person name="Camacho D."/>
            <person name="Thomas B.C."/>
            <person name="Warren L.A."/>
            <person name="Banfield J.F."/>
        </authorList>
    </citation>
    <scope>NUCLEOTIDE SEQUENCE [LARGE SCALE GENOMIC DNA]</scope>
    <source>
        <strain evidence="3">32-68-21</strain>
    </source>
</reference>
<evidence type="ECO:0000256" key="1">
    <source>
        <dbReference type="SAM" id="SignalP"/>
    </source>
</evidence>
<protein>
    <recommendedName>
        <fullName evidence="2">PepSY domain-containing protein</fullName>
    </recommendedName>
</protein>
<dbReference type="InterPro" id="IPR025711">
    <property type="entry name" value="PepSY"/>
</dbReference>
<sequence length="107" mass="10994">MKTTVRKFLPVAFGALVLTAVGGAAFAAVQYGDEAEEVAAARAAPISLSQAVTAAETAAVGKAIEATLEIDHTGAYYEVSVATEVDLKDVIVSATDGRVLQIAIDRD</sequence>
<feature type="signal peptide" evidence="1">
    <location>
        <begin position="1"/>
        <end position="27"/>
    </location>
</feature>
<feature type="domain" description="PepSY" evidence="2">
    <location>
        <begin position="45"/>
        <end position="100"/>
    </location>
</feature>
<keyword evidence="1" id="KW-0732">Signal</keyword>